<dbReference type="PANTHER" id="PTHR47413:SF2">
    <property type="entry name" value="LIPASE-LIKE PAD4"/>
    <property type="match status" value="1"/>
</dbReference>
<name>A0A4S8ICC9_MUSBA</name>
<evidence type="ECO:0000313" key="9">
    <source>
        <dbReference type="Proteomes" id="UP000317650"/>
    </source>
</evidence>
<evidence type="ECO:0000259" key="7">
    <source>
        <dbReference type="Pfam" id="PF18117"/>
    </source>
</evidence>
<dbReference type="Gene3D" id="3.40.50.1820">
    <property type="entry name" value="alpha/beta hydrolase"/>
    <property type="match status" value="1"/>
</dbReference>
<dbReference type="AlphaFoldDB" id="A0A4S8ICC9"/>
<reference evidence="8 9" key="1">
    <citation type="journal article" date="2019" name="Nat. Plants">
        <title>Genome sequencing of Musa balbisiana reveals subgenome evolution and function divergence in polyploid bananas.</title>
        <authorList>
            <person name="Yao X."/>
        </authorList>
    </citation>
    <scope>NUCLEOTIDE SEQUENCE [LARGE SCALE GENOMIC DNA]</scope>
    <source>
        <strain evidence="9">cv. DH-PKW</strain>
        <tissue evidence="8">Leaves</tissue>
    </source>
</reference>
<keyword evidence="4" id="KW-0611">Plant defense</keyword>
<dbReference type="GO" id="GO:0006952">
    <property type="term" value="P:defense response"/>
    <property type="evidence" value="ECO:0007669"/>
    <property type="project" value="UniProtKB-KW"/>
</dbReference>
<gene>
    <name evidence="8" type="ORF">C4D60_Mb02t21450</name>
</gene>
<dbReference type="InterPro" id="IPR041266">
    <property type="entry name" value="EDS1_EP"/>
</dbReference>
<dbReference type="GO" id="GO:0005634">
    <property type="term" value="C:nucleus"/>
    <property type="evidence" value="ECO:0007669"/>
    <property type="project" value="UniProtKB-SubCell"/>
</dbReference>
<keyword evidence="3" id="KW-0963">Cytoplasm</keyword>
<evidence type="ECO:0000256" key="5">
    <source>
        <dbReference type="ARBA" id="ARBA00023242"/>
    </source>
</evidence>
<keyword evidence="5" id="KW-0539">Nucleus</keyword>
<dbReference type="GO" id="GO:0005737">
    <property type="term" value="C:cytoplasm"/>
    <property type="evidence" value="ECO:0007669"/>
    <property type="project" value="UniProtKB-SubCell"/>
</dbReference>
<feature type="domain" description="Fungal lipase-type" evidence="6">
    <location>
        <begin position="270"/>
        <end position="362"/>
    </location>
</feature>
<evidence type="ECO:0000256" key="1">
    <source>
        <dbReference type="ARBA" id="ARBA00004123"/>
    </source>
</evidence>
<dbReference type="SUPFAM" id="SSF53474">
    <property type="entry name" value="alpha/beta-Hydrolases"/>
    <property type="match status" value="1"/>
</dbReference>
<dbReference type="GO" id="GO:0006629">
    <property type="term" value="P:lipid metabolic process"/>
    <property type="evidence" value="ECO:0007669"/>
    <property type="project" value="InterPro"/>
</dbReference>
<dbReference type="STRING" id="52838.A0A4S8ICC9"/>
<evidence type="ECO:0008006" key="10">
    <source>
        <dbReference type="Google" id="ProtNLM"/>
    </source>
</evidence>
<sequence length="797" mass="87675">MRTKPHLFFFSQQSPVSSWDGHGWQEGRGALHVSKLNYPLSLPLSLSLSLSATEGSDVEFLGLALMAKRFETSHVLGALLASSPLLEQSWSHCTHANASNSTFVVEHHDDTVYVAFSGTQTSALSSSVAGGLGGELFGPVPISTGGGQELFAPLVGGKGDDAQPVLLQAAALHLFLALYNSSEFQLLASETRSRSVCSPATPMGGCVASLVALPVPLLLLWFAVPRPLPPLHGGGQELFAPLVGGKGDDAQPVLLQAAALHLFLALYNSSEFQLLVSETRSRSVVLTGHSMGGCVASLVALHFLCSSSGSSSPSPASLLCITFGSPLLGDDALSRAVLRERWSGRFCHVVAQHDIMPRLLLCPVNSMPPSLVTSVYDLMQSWHFAVRYPGFSRPSFRLSDDQRTELHRFIGMHVAAAEQQQIIPYRPFGNHALCSAEGAACIDDPLMVVKLLHLTFMADPGSSSIEEQHISYGDLVAEISQNVLSKKRIHIEEEPARSSGYSAGVVDGFGGIRDPNPGHGCGGGSRVPGDEDVAAAEHELRQSRHQAGQGDPAMPRPDRVYKTLCDDDMGYYDCFKHRKAAKRDAKVNMNRIKLGHFWDDLLAKLQDNELPHDFHKRNKWVNAAQFYKLLVEPLDIAEYYRCKLHETRGHYLPHGRERRYEVFDRWWNEGKEEVREAATWKKRRSKFAGLTQDSCFWAKVEEARECVKRARAEKNPAKLVKLWKSINGFESFANRLMERKEVSVDVMAPRSSYSLWVEEVKELKLKQKQACSVSSSSVLDGVSGGHVESDELKDLHY</sequence>
<keyword evidence="9" id="KW-1185">Reference proteome</keyword>
<evidence type="ECO:0000256" key="2">
    <source>
        <dbReference type="ARBA" id="ARBA00004496"/>
    </source>
</evidence>
<evidence type="ECO:0000313" key="8">
    <source>
        <dbReference type="EMBL" id="THU45767.1"/>
    </source>
</evidence>
<dbReference type="Pfam" id="PF18117">
    <property type="entry name" value="EDS1_EP"/>
    <property type="match status" value="1"/>
</dbReference>
<protein>
    <recommendedName>
        <fullName evidence="10">Fungal lipase-like domain-containing protein</fullName>
    </recommendedName>
</protein>
<evidence type="ECO:0000256" key="4">
    <source>
        <dbReference type="ARBA" id="ARBA00022821"/>
    </source>
</evidence>
<comment type="caution">
    <text evidence="8">The sequence shown here is derived from an EMBL/GenBank/DDBJ whole genome shotgun (WGS) entry which is preliminary data.</text>
</comment>
<proteinExistence type="predicted"/>
<dbReference type="InterPro" id="IPR029058">
    <property type="entry name" value="AB_hydrolase_fold"/>
</dbReference>
<comment type="subcellular location">
    <subcellularLocation>
        <location evidence="2">Cytoplasm</location>
    </subcellularLocation>
    <subcellularLocation>
        <location evidence="1">Nucleus</location>
    </subcellularLocation>
</comment>
<accession>A0A4S8ICC9</accession>
<feature type="domain" description="EDS1 EP" evidence="7">
    <location>
        <begin position="561"/>
        <end position="770"/>
    </location>
</feature>
<organism evidence="8 9">
    <name type="scientific">Musa balbisiana</name>
    <name type="common">Banana</name>
    <dbReference type="NCBI Taxonomy" id="52838"/>
    <lineage>
        <taxon>Eukaryota</taxon>
        <taxon>Viridiplantae</taxon>
        <taxon>Streptophyta</taxon>
        <taxon>Embryophyta</taxon>
        <taxon>Tracheophyta</taxon>
        <taxon>Spermatophyta</taxon>
        <taxon>Magnoliopsida</taxon>
        <taxon>Liliopsida</taxon>
        <taxon>Zingiberales</taxon>
        <taxon>Musaceae</taxon>
        <taxon>Musa</taxon>
    </lineage>
</organism>
<dbReference type="Pfam" id="PF01764">
    <property type="entry name" value="Lipase_3"/>
    <property type="match status" value="1"/>
</dbReference>
<evidence type="ECO:0000256" key="3">
    <source>
        <dbReference type="ARBA" id="ARBA00022490"/>
    </source>
</evidence>
<dbReference type="InterPro" id="IPR002921">
    <property type="entry name" value="Fungal_lipase-type"/>
</dbReference>
<dbReference type="EMBL" id="PYDT01000011">
    <property type="protein sequence ID" value="THU45767.1"/>
    <property type="molecule type" value="Genomic_DNA"/>
</dbReference>
<dbReference type="Proteomes" id="UP000317650">
    <property type="component" value="Chromosome 2"/>
</dbReference>
<evidence type="ECO:0000259" key="6">
    <source>
        <dbReference type="Pfam" id="PF01764"/>
    </source>
</evidence>
<dbReference type="PANTHER" id="PTHR47413">
    <property type="entry name" value="LIPASE-LIKE PAD4"/>
    <property type="match status" value="1"/>
</dbReference>